<dbReference type="PROSITE" id="PS00622">
    <property type="entry name" value="HTH_LUXR_1"/>
    <property type="match status" value="1"/>
</dbReference>
<feature type="domain" description="HTH luxR-type" evidence="4">
    <location>
        <begin position="203"/>
        <end position="268"/>
    </location>
</feature>
<dbReference type="InterPro" id="IPR036388">
    <property type="entry name" value="WH-like_DNA-bd_sf"/>
</dbReference>
<dbReference type="Pfam" id="PF00196">
    <property type="entry name" value="GerE"/>
    <property type="match status" value="1"/>
</dbReference>
<protein>
    <submittedName>
        <fullName evidence="5">Response regulator transcription factor</fullName>
    </submittedName>
</protein>
<evidence type="ECO:0000256" key="3">
    <source>
        <dbReference type="ARBA" id="ARBA00023163"/>
    </source>
</evidence>
<evidence type="ECO:0000256" key="2">
    <source>
        <dbReference type="ARBA" id="ARBA00023125"/>
    </source>
</evidence>
<dbReference type="SUPFAM" id="SSF46894">
    <property type="entry name" value="C-terminal effector domain of the bipartite response regulators"/>
    <property type="match status" value="1"/>
</dbReference>
<organism evidence="5 6">
    <name type="scientific">Roseovarius bejariae</name>
    <dbReference type="NCBI Taxonomy" id="2576383"/>
    <lineage>
        <taxon>Bacteria</taxon>
        <taxon>Pseudomonadati</taxon>
        <taxon>Pseudomonadota</taxon>
        <taxon>Alphaproteobacteria</taxon>
        <taxon>Rhodobacterales</taxon>
        <taxon>Roseobacteraceae</taxon>
        <taxon>Roseovarius</taxon>
    </lineage>
</organism>
<dbReference type="OrthoDB" id="9810375at2"/>
<evidence type="ECO:0000313" key="6">
    <source>
        <dbReference type="Proteomes" id="UP000564704"/>
    </source>
</evidence>
<name>A0A844CFQ2_9RHOB</name>
<dbReference type="PRINTS" id="PR00038">
    <property type="entry name" value="HTHLUXR"/>
</dbReference>
<dbReference type="PANTHER" id="PTHR44688:SF16">
    <property type="entry name" value="DNA-BINDING TRANSCRIPTIONAL ACTIVATOR DEVR_DOSR"/>
    <property type="match status" value="1"/>
</dbReference>
<dbReference type="GO" id="GO:0003677">
    <property type="term" value="F:DNA binding"/>
    <property type="evidence" value="ECO:0007669"/>
    <property type="project" value="UniProtKB-KW"/>
</dbReference>
<dbReference type="GO" id="GO:0006355">
    <property type="term" value="P:regulation of DNA-templated transcription"/>
    <property type="evidence" value="ECO:0007669"/>
    <property type="project" value="InterPro"/>
</dbReference>
<keyword evidence="6" id="KW-1185">Reference proteome</keyword>
<comment type="caution">
    <text evidence="5">The sequence shown here is derived from an EMBL/GenBank/DDBJ whole genome shotgun (WGS) entry which is preliminary data.</text>
</comment>
<dbReference type="EMBL" id="SZWE01000001">
    <property type="protein sequence ID" value="MRU14081.1"/>
    <property type="molecule type" value="Genomic_DNA"/>
</dbReference>
<evidence type="ECO:0000256" key="1">
    <source>
        <dbReference type="ARBA" id="ARBA00023015"/>
    </source>
</evidence>
<dbReference type="InterPro" id="IPR000792">
    <property type="entry name" value="Tscrpt_reg_LuxR_C"/>
</dbReference>
<dbReference type="PANTHER" id="PTHR44688">
    <property type="entry name" value="DNA-BINDING TRANSCRIPTIONAL ACTIVATOR DEVR_DOSR"/>
    <property type="match status" value="1"/>
</dbReference>
<dbReference type="CDD" id="cd06170">
    <property type="entry name" value="LuxR_C_like"/>
    <property type="match status" value="1"/>
</dbReference>
<keyword evidence="1" id="KW-0805">Transcription regulation</keyword>
<evidence type="ECO:0000259" key="4">
    <source>
        <dbReference type="PROSITE" id="PS50043"/>
    </source>
</evidence>
<keyword evidence="2" id="KW-0238">DNA-binding</keyword>
<dbReference type="InterPro" id="IPR016032">
    <property type="entry name" value="Sig_transdc_resp-reg_C-effctor"/>
</dbReference>
<dbReference type="PROSITE" id="PS50043">
    <property type="entry name" value="HTH_LUXR_2"/>
    <property type="match status" value="1"/>
</dbReference>
<reference evidence="5 6" key="1">
    <citation type="submission" date="2019-05" db="EMBL/GenBank/DDBJ databases">
        <title>Roseovarius bejariae sp. nov., a moderately halophylic bacterium isolated from a saline soil in Rambla Salada (Murcia).</title>
        <authorList>
            <person name="Castro D.J."/>
            <person name="Gomez-Altuve A."/>
            <person name="Reina J.C."/>
            <person name="Rodriguez M."/>
            <person name="Sampedro I."/>
            <person name="Llamas I."/>
            <person name="Martinez-Checa F."/>
        </authorList>
    </citation>
    <scope>NUCLEOTIDE SEQUENCE [LARGE SCALE GENOMIC DNA]</scope>
    <source>
        <strain evidence="5 6">A21</strain>
    </source>
</reference>
<evidence type="ECO:0000313" key="5">
    <source>
        <dbReference type="EMBL" id="MRU14081.1"/>
    </source>
</evidence>
<dbReference type="Gene3D" id="1.10.10.10">
    <property type="entry name" value="Winged helix-like DNA-binding domain superfamily/Winged helix DNA-binding domain"/>
    <property type="match status" value="1"/>
</dbReference>
<sequence>MPTGESEGILGAGRAIPRQAGEISKPVAIEGERSEMYSDKVILSGSDAPDAHALPFVASLGFVSRRHVFSDCLCRATEAELREVHVSKLNDIQDVMAARPEWRDNLRLIVLDETAAETLDVVQARWLTRHSGAQFACAYSTPARAARLMGNPAYPDPLGSLFPLDMGIDGWVSVLKLCLTGHHYVSPELLARPAEEVPQEPDHAERLACLTPRESEVLTLVADGCQNKEIAARLELSENTVKLHLRNIISKLGVHNRTEAAMIHAQTFQQ</sequence>
<dbReference type="AlphaFoldDB" id="A0A844CFQ2"/>
<accession>A0A844CFQ2</accession>
<gene>
    <name evidence="5" type="ORF">FDP25_01420</name>
</gene>
<dbReference type="SMART" id="SM00421">
    <property type="entry name" value="HTH_LUXR"/>
    <property type="match status" value="1"/>
</dbReference>
<keyword evidence="3" id="KW-0804">Transcription</keyword>
<dbReference type="Proteomes" id="UP000564704">
    <property type="component" value="Unassembled WGS sequence"/>
</dbReference>
<proteinExistence type="predicted"/>